<evidence type="ECO:0000256" key="3">
    <source>
        <dbReference type="ARBA" id="ARBA00023157"/>
    </source>
</evidence>
<accession>A0ABZ2YVD2</accession>
<dbReference type="InterPro" id="IPR036249">
    <property type="entry name" value="Thioredoxin-like_sf"/>
</dbReference>
<evidence type="ECO:0000259" key="5">
    <source>
        <dbReference type="PROSITE" id="PS51352"/>
    </source>
</evidence>
<protein>
    <submittedName>
        <fullName evidence="6">TlpA disulfide reductase family protein</fullName>
    </submittedName>
</protein>
<evidence type="ECO:0000256" key="1">
    <source>
        <dbReference type="ARBA" id="ARBA00004196"/>
    </source>
</evidence>
<evidence type="ECO:0000256" key="4">
    <source>
        <dbReference type="ARBA" id="ARBA00023284"/>
    </source>
</evidence>
<keyword evidence="2" id="KW-0201">Cytochrome c-type biogenesis</keyword>
<dbReference type="EMBL" id="CP149822">
    <property type="protein sequence ID" value="WZN43267.1"/>
    <property type="molecule type" value="Genomic_DNA"/>
</dbReference>
<evidence type="ECO:0000313" key="7">
    <source>
        <dbReference type="Proteomes" id="UP001485459"/>
    </source>
</evidence>
<dbReference type="PROSITE" id="PS51352">
    <property type="entry name" value="THIOREDOXIN_2"/>
    <property type="match status" value="1"/>
</dbReference>
<comment type="subcellular location">
    <subcellularLocation>
        <location evidence="1">Cell envelope</location>
    </subcellularLocation>
</comment>
<keyword evidence="3" id="KW-1015">Disulfide bond</keyword>
<dbReference type="InterPro" id="IPR050553">
    <property type="entry name" value="Thioredoxin_ResA/DsbE_sf"/>
</dbReference>
<name>A0ABZ2YVD2_9BACT</name>
<dbReference type="CDD" id="cd02966">
    <property type="entry name" value="TlpA_like_family"/>
    <property type="match status" value="1"/>
</dbReference>
<evidence type="ECO:0000256" key="2">
    <source>
        <dbReference type="ARBA" id="ARBA00022748"/>
    </source>
</evidence>
<dbReference type="PANTHER" id="PTHR42852">
    <property type="entry name" value="THIOL:DISULFIDE INTERCHANGE PROTEIN DSBE"/>
    <property type="match status" value="1"/>
</dbReference>
<sequence>MKRILTGMALLSCITGYAQEKLEITAKLGGMKDGERVLFWMPLGDVRDSTFVKDGSFSKTINMTGGGTTCIIHIGEDMNEAKGMFLYVEPGKLNFTGKGPYFDDAEITGSPFVEEWKQMDMELAGLRVNDAKLSELEAEVAEAMSVGDADAKQAIEAEMWKLKQANAKTAMDWLMQHPNVGAGSYLVNVYLSVLPRAEFLAFAEKLGPKVRNTHTVKYMIEQRTGASVEVNASLGKAAPGFTLEDVDGKKFSLSDFKGKYVLVDFWASWCKPCREQNPKLVEMHNKFKSKGLEVVSISIDDDREKWKQAVKEDQLSWLQLIGDAGRNSKIMKDYKVIGIPLAVLIDKNGNLLKIGLRGDNLEAELNALIK</sequence>
<feature type="domain" description="Thioredoxin" evidence="5">
    <location>
        <begin position="232"/>
        <end position="370"/>
    </location>
</feature>
<dbReference type="PANTHER" id="PTHR42852:SF6">
    <property type="entry name" value="THIOL:DISULFIDE INTERCHANGE PROTEIN DSBE"/>
    <property type="match status" value="1"/>
</dbReference>
<dbReference type="InterPro" id="IPR025380">
    <property type="entry name" value="DUF4369"/>
</dbReference>
<organism evidence="6 7">
    <name type="scientific">Chitinophaga pollutisoli</name>
    <dbReference type="NCBI Taxonomy" id="3133966"/>
    <lineage>
        <taxon>Bacteria</taxon>
        <taxon>Pseudomonadati</taxon>
        <taxon>Bacteroidota</taxon>
        <taxon>Chitinophagia</taxon>
        <taxon>Chitinophagales</taxon>
        <taxon>Chitinophagaceae</taxon>
        <taxon>Chitinophaga</taxon>
    </lineage>
</organism>
<dbReference type="SUPFAM" id="SSF52833">
    <property type="entry name" value="Thioredoxin-like"/>
    <property type="match status" value="1"/>
</dbReference>
<keyword evidence="7" id="KW-1185">Reference proteome</keyword>
<reference evidence="7" key="1">
    <citation type="submission" date="2024-03" db="EMBL/GenBank/DDBJ databases">
        <title>Chitinophaga horti sp. nov., isolated from garden soil.</title>
        <authorList>
            <person name="Lee D.S."/>
            <person name="Han D.M."/>
            <person name="Baek J.H."/>
            <person name="Choi D.G."/>
            <person name="Jeon J.H."/>
            <person name="Jeon C.O."/>
        </authorList>
    </citation>
    <scope>NUCLEOTIDE SEQUENCE [LARGE SCALE GENOMIC DNA]</scope>
    <source>
        <strain evidence="7">GPA1</strain>
    </source>
</reference>
<dbReference type="Gene3D" id="3.40.30.10">
    <property type="entry name" value="Glutaredoxin"/>
    <property type="match status" value="1"/>
</dbReference>
<dbReference type="InterPro" id="IPR000866">
    <property type="entry name" value="AhpC/TSA"/>
</dbReference>
<keyword evidence="4" id="KW-0676">Redox-active center</keyword>
<proteinExistence type="predicted"/>
<dbReference type="Pfam" id="PF00578">
    <property type="entry name" value="AhpC-TSA"/>
    <property type="match status" value="1"/>
</dbReference>
<dbReference type="Pfam" id="PF14289">
    <property type="entry name" value="DUF4369"/>
    <property type="match status" value="1"/>
</dbReference>
<dbReference type="InterPro" id="IPR013766">
    <property type="entry name" value="Thioredoxin_domain"/>
</dbReference>
<dbReference type="RefSeq" id="WP_341838084.1">
    <property type="nucleotide sequence ID" value="NZ_CP149822.1"/>
</dbReference>
<evidence type="ECO:0000313" key="6">
    <source>
        <dbReference type="EMBL" id="WZN43267.1"/>
    </source>
</evidence>
<dbReference type="Proteomes" id="UP001485459">
    <property type="component" value="Chromosome"/>
</dbReference>
<gene>
    <name evidence="6" type="ORF">WJU16_09510</name>
</gene>